<keyword evidence="1" id="KW-0812">Transmembrane</keyword>
<name>A0A3M2JIH6_9CELL</name>
<dbReference type="AlphaFoldDB" id="A0A3M2JIH6"/>
<dbReference type="Pfam" id="PF19950">
    <property type="entry name" value="DUF6412"/>
    <property type="match status" value="1"/>
</dbReference>
<protein>
    <submittedName>
        <fullName evidence="2">Uncharacterized protein</fullName>
    </submittedName>
</protein>
<feature type="transmembrane region" description="Helical" evidence="1">
    <location>
        <begin position="12"/>
        <end position="45"/>
    </location>
</feature>
<dbReference type="OrthoDB" id="5073968at2"/>
<dbReference type="RefSeq" id="WP_122148702.1">
    <property type="nucleotide sequence ID" value="NZ_RFFI01000027.1"/>
</dbReference>
<dbReference type="InterPro" id="IPR045635">
    <property type="entry name" value="DUF6412"/>
</dbReference>
<accession>A0A3M2JIH6</accession>
<evidence type="ECO:0000313" key="2">
    <source>
        <dbReference type="EMBL" id="RMI12884.1"/>
    </source>
</evidence>
<gene>
    <name evidence="2" type="ORF">EBM89_06850</name>
</gene>
<keyword evidence="1" id="KW-1133">Transmembrane helix</keyword>
<reference evidence="2 3" key="1">
    <citation type="submission" date="2018-10" db="EMBL/GenBank/DDBJ databases">
        <title>Isolation, diversity and antifungal activity of actinobacteria from wheat.</title>
        <authorList>
            <person name="Han C."/>
        </authorList>
    </citation>
    <scope>NUCLEOTIDE SEQUENCE [LARGE SCALE GENOMIC DNA]</scope>
    <source>
        <strain evidence="2 3">NEAU-YY56</strain>
    </source>
</reference>
<organism evidence="2 3">
    <name type="scientific">Cellulomonas triticagri</name>
    <dbReference type="NCBI Taxonomy" id="2483352"/>
    <lineage>
        <taxon>Bacteria</taxon>
        <taxon>Bacillati</taxon>
        <taxon>Actinomycetota</taxon>
        <taxon>Actinomycetes</taxon>
        <taxon>Micrococcales</taxon>
        <taxon>Cellulomonadaceae</taxon>
        <taxon>Cellulomonas</taxon>
    </lineage>
</organism>
<keyword evidence="1" id="KW-0472">Membrane</keyword>
<keyword evidence="3" id="KW-1185">Reference proteome</keyword>
<sequence>MVDPLLVLLHDLAASVGLLLGTSTLTTVLVLVGATALAAATAALVARGARALLLVVPAGAVHPVRGARDVLPVVAQSDPDAPGRVRPRAPGLLLG</sequence>
<dbReference type="Proteomes" id="UP000269289">
    <property type="component" value="Unassembled WGS sequence"/>
</dbReference>
<evidence type="ECO:0000256" key="1">
    <source>
        <dbReference type="SAM" id="Phobius"/>
    </source>
</evidence>
<comment type="caution">
    <text evidence="2">The sequence shown here is derived from an EMBL/GenBank/DDBJ whole genome shotgun (WGS) entry which is preliminary data.</text>
</comment>
<proteinExistence type="predicted"/>
<evidence type="ECO:0000313" key="3">
    <source>
        <dbReference type="Proteomes" id="UP000269289"/>
    </source>
</evidence>
<dbReference type="EMBL" id="RFFI01000027">
    <property type="protein sequence ID" value="RMI12884.1"/>
    <property type="molecule type" value="Genomic_DNA"/>
</dbReference>